<dbReference type="OrthoDB" id="20198at2759"/>
<organism evidence="2 3">
    <name type="scientific">Cryptococcus amylolentus CBS 6039</name>
    <dbReference type="NCBI Taxonomy" id="1295533"/>
    <lineage>
        <taxon>Eukaryota</taxon>
        <taxon>Fungi</taxon>
        <taxon>Dikarya</taxon>
        <taxon>Basidiomycota</taxon>
        <taxon>Agaricomycotina</taxon>
        <taxon>Tremellomycetes</taxon>
        <taxon>Tremellales</taxon>
        <taxon>Cryptococcaceae</taxon>
        <taxon>Cryptococcus</taxon>
    </lineage>
</organism>
<protein>
    <submittedName>
        <fullName evidence="2">Haloacid dehalogenase, type II</fullName>
    </submittedName>
</protein>
<keyword evidence="3" id="KW-1185">Reference proteome</keyword>
<dbReference type="SFLD" id="SFLDS00003">
    <property type="entry name" value="Haloacid_Dehalogenase"/>
    <property type="match status" value="1"/>
</dbReference>
<dbReference type="SFLD" id="SFLDG01129">
    <property type="entry name" value="C1.5:_HAD__Beta-PGM__Phosphata"/>
    <property type="match status" value="1"/>
</dbReference>
<dbReference type="InterPro" id="IPR051540">
    <property type="entry name" value="S-2-haloacid_dehalogenase"/>
</dbReference>
<sequence length="257" mass="28763">MSLSPFKVLLFDCYGTLIDWETGMLENLVPLLQQTKSIDRENIFKIVGHHEGRIQTKTPTMLYSQVLDGVYRATAKDLNLKDDDSHAAAFGASVPKWPAFEDSAHALERLSRLGLKLVILSNVDNTSFEGSKQKLEKGFSFDALYTAEKSGANLRYRWLLILTTCVVGSYKPSLNNFEYALQHVKEDFGFGPEDILIVANSKLHDIQPGHKKGLKAAWIDRQKAVMGVSAFKDVIPDFQFPSMDAFADAMEKDKGLN</sequence>
<keyword evidence="1" id="KW-0378">Hydrolase</keyword>
<reference evidence="2 3" key="1">
    <citation type="submission" date="2016-06" db="EMBL/GenBank/DDBJ databases">
        <title>Evolution of pathogenesis and genome organization in the Tremellales.</title>
        <authorList>
            <person name="Cuomo C."/>
            <person name="Litvintseva A."/>
            <person name="Heitman J."/>
            <person name="Chen Y."/>
            <person name="Sun S."/>
            <person name="Springer D."/>
            <person name="Dromer F."/>
            <person name="Young S."/>
            <person name="Zeng Q."/>
            <person name="Chapman S."/>
            <person name="Gujja S."/>
            <person name="Saif S."/>
            <person name="Birren B."/>
        </authorList>
    </citation>
    <scope>NUCLEOTIDE SEQUENCE [LARGE SCALE GENOMIC DNA]</scope>
    <source>
        <strain evidence="2 3">CBS 6039</strain>
    </source>
</reference>
<dbReference type="Gene3D" id="3.40.50.1000">
    <property type="entry name" value="HAD superfamily/HAD-like"/>
    <property type="match status" value="1"/>
</dbReference>
<evidence type="ECO:0000313" key="2">
    <source>
        <dbReference type="EMBL" id="ODN75484.1"/>
    </source>
</evidence>
<dbReference type="GeneID" id="30157926"/>
<dbReference type="PANTHER" id="PTHR43316:SF9">
    <property type="entry name" value="ACID DEHALOGENASE, PUTATIVE (AFU_ORTHOLOGUE AFUA_6G14460)-RELATED"/>
    <property type="match status" value="1"/>
</dbReference>
<dbReference type="AlphaFoldDB" id="A0A1E3HGL7"/>
<name>A0A1E3HGL7_9TREE</name>
<dbReference type="Proteomes" id="UP000094065">
    <property type="component" value="Unassembled WGS sequence"/>
</dbReference>
<dbReference type="SUPFAM" id="SSF56784">
    <property type="entry name" value="HAD-like"/>
    <property type="match status" value="1"/>
</dbReference>
<accession>A0A1E3HGL7</accession>
<dbReference type="InterPro" id="IPR036412">
    <property type="entry name" value="HAD-like_sf"/>
</dbReference>
<dbReference type="GO" id="GO:0016787">
    <property type="term" value="F:hydrolase activity"/>
    <property type="evidence" value="ECO:0007669"/>
    <property type="project" value="UniProtKB-KW"/>
</dbReference>
<evidence type="ECO:0000313" key="3">
    <source>
        <dbReference type="Proteomes" id="UP000094065"/>
    </source>
</evidence>
<gene>
    <name evidence="2" type="ORF">L202_06617</name>
</gene>
<dbReference type="Pfam" id="PF00702">
    <property type="entry name" value="Hydrolase"/>
    <property type="match status" value="1"/>
</dbReference>
<evidence type="ECO:0000256" key="1">
    <source>
        <dbReference type="ARBA" id="ARBA00022801"/>
    </source>
</evidence>
<dbReference type="InterPro" id="IPR023214">
    <property type="entry name" value="HAD_sf"/>
</dbReference>
<dbReference type="PANTHER" id="PTHR43316">
    <property type="entry name" value="HYDROLASE, HALOACID DELAHOGENASE-RELATED"/>
    <property type="match status" value="1"/>
</dbReference>
<dbReference type="EMBL" id="AWGJ01000010">
    <property type="protein sequence ID" value="ODN75484.1"/>
    <property type="molecule type" value="Genomic_DNA"/>
</dbReference>
<dbReference type="RefSeq" id="XP_018991134.1">
    <property type="nucleotide sequence ID" value="XM_019141159.1"/>
</dbReference>
<dbReference type="Gene3D" id="1.10.150.750">
    <property type="match status" value="1"/>
</dbReference>
<proteinExistence type="predicted"/>
<comment type="caution">
    <text evidence="2">The sequence shown here is derived from an EMBL/GenBank/DDBJ whole genome shotgun (WGS) entry which is preliminary data.</text>
</comment>